<evidence type="ECO:0000313" key="1">
    <source>
        <dbReference type="EMBL" id="NEA27643.1"/>
    </source>
</evidence>
<dbReference type="EMBL" id="JAAGLI010000941">
    <property type="protein sequence ID" value="NEA27643.1"/>
    <property type="molecule type" value="Genomic_DNA"/>
</dbReference>
<organism evidence="1 2">
    <name type="scientific">Actinomadura bangladeshensis</name>
    <dbReference type="NCBI Taxonomy" id="453573"/>
    <lineage>
        <taxon>Bacteria</taxon>
        <taxon>Bacillati</taxon>
        <taxon>Actinomycetota</taxon>
        <taxon>Actinomycetes</taxon>
        <taxon>Streptosporangiales</taxon>
        <taxon>Thermomonosporaceae</taxon>
        <taxon>Actinomadura</taxon>
    </lineage>
</organism>
<dbReference type="RefSeq" id="WP_163062230.1">
    <property type="nucleotide sequence ID" value="NZ_JAAGLI010000941.1"/>
</dbReference>
<accession>A0A6L9QSP1</accession>
<sequence>MTGIDRQAARRLCWIGAACAVLVLAGCKSGSEAVALPSPSNVPTSPQSSISEDEAVRRVYTSFIAMLDHADSLPESSRKQQLSTLMVEPQLSRVLKRAEELESKNLTSYGKVVVHITSVDIAGNDATLHDCQDSSKAGVMNRNTHKKSNRGVEKGNTKAYLVKSADGKWRVSKYVVLGEGC</sequence>
<dbReference type="PROSITE" id="PS51257">
    <property type="entry name" value="PROKAR_LIPOPROTEIN"/>
    <property type="match status" value="1"/>
</dbReference>
<proteinExistence type="predicted"/>
<dbReference type="AlphaFoldDB" id="A0A6L9QSP1"/>
<dbReference type="Proteomes" id="UP000475532">
    <property type="component" value="Unassembled WGS sequence"/>
</dbReference>
<gene>
    <name evidence="1" type="ORF">G3I70_34875</name>
</gene>
<evidence type="ECO:0000313" key="2">
    <source>
        <dbReference type="Proteomes" id="UP000475532"/>
    </source>
</evidence>
<protein>
    <recommendedName>
        <fullName evidence="3">Nuclear transport factor 2 family protein</fullName>
    </recommendedName>
</protein>
<comment type="caution">
    <text evidence="1">The sequence shown here is derived from an EMBL/GenBank/DDBJ whole genome shotgun (WGS) entry which is preliminary data.</text>
</comment>
<evidence type="ECO:0008006" key="3">
    <source>
        <dbReference type="Google" id="ProtNLM"/>
    </source>
</evidence>
<name>A0A6L9QSP1_9ACTN</name>
<reference evidence="1 2" key="1">
    <citation type="submission" date="2020-01" db="EMBL/GenBank/DDBJ databases">
        <title>Insect and environment-associated Actinomycetes.</title>
        <authorList>
            <person name="Currrie C."/>
            <person name="Chevrette M."/>
            <person name="Carlson C."/>
            <person name="Stubbendieck R."/>
            <person name="Wendt-Pienkowski E."/>
        </authorList>
    </citation>
    <scope>NUCLEOTIDE SEQUENCE [LARGE SCALE GENOMIC DNA]</scope>
    <source>
        <strain evidence="1 2">SID10258</strain>
    </source>
</reference>